<organism evidence="2 3">
    <name type="scientific">Thermus aquaticus (strain ATCC BAA-2747 / Y51MC23)</name>
    <dbReference type="NCBI Taxonomy" id="498848"/>
    <lineage>
        <taxon>Bacteria</taxon>
        <taxon>Thermotogati</taxon>
        <taxon>Deinococcota</taxon>
        <taxon>Deinococci</taxon>
        <taxon>Thermales</taxon>
        <taxon>Thermaceae</taxon>
        <taxon>Thermus</taxon>
    </lineage>
</organism>
<protein>
    <submittedName>
        <fullName evidence="2">Helix-turn-helix domain protein</fullName>
    </submittedName>
</protein>
<proteinExistence type="predicted"/>
<dbReference type="Pfam" id="PF13443">
    <property type="entry name" value="HTH_26"/>
    <property type="match status" value="1"/>
</dbReference>
<dbReference type="Gene3D" id="1.10.260.40">
    <property type="entry name" value="lambda repressor-like DNA-binding domains"/>
    <property type="match status" value="1"/>
</dbReference>
<dbReference type="RefSeq" id="WP_003048527.1">
    <property type="nucleotide sequence ID" value="NZ_CP010822.1"/>
</dbReference>
<evidence type="ECO:0000313" key="3">
    <source>
        <dbReference type="Proteomes" id="UP000058660"/>
    </source>
</evidence>
<keyword evidence="3" id="KW-1185">Reference proteome</keyword>
<feature type="domain" description="HTH cro/C1-type" evidence="1">
    <location>
        <begin position="11"/>
        <end position="68"/>
    </location>
</feature>
<evidence type="ECO:0000259" key="1">
    <source>
        <dbReference type="PROSITE" id="PS50943"/>
    </source>
</evidence>
<name>A0ABN4IIR4_THEA5</name>
<gene>
    <name evidence="2" type="ORF">TO73_1205</name>
</gene>
<dbReference type="SUPFAM" id="SSF47413">
    <property type="entry name" value="lambda repressor-like DNA-binding domains"/>
    <property type="match status" value="1"/>
</dbReference>
<dbReference type="InterPro" id="IPR001387">
    <property type="entry name" value="Cro/C1-type_HTH"/>
</dbReference>
<dbReference type="EMBL" id="CP010822">
    <property type="protein sequence ID" value="ALJ91049.1"/>
    <property type="molecule type" value="Genomic_DNA"/>
</dbReference>
<evidence type="ECO:0000313" key="2">
    <source>
        <dbReference type="EMBL" id="ALJ91049.1"/>
    </source>
</evidence>
<accession>A0ABN4IIR4</accession>
<dbReference type="SMART" id="SM00530">
    <property type="entry name" value="HTH_XRE"/>
    <property type="match status" value="1"/>
</dbReference>
<dbReference type="CDD" id="cd00093">
    <property type="entry name" value="HTH_XRE"/>
    <property type="match status" value="1"/>
</dbReference>
<dbReference type="PROSITE" id="PS50943">
    <property type="entry name" value="HTH_CROC1"/>
    <property type="match status" value="1"/>
</dbReference>
<sequence length="87" mass="10031">MWATPLDPQKLRKLLTERGMTVRQLSELTGIRTNTLYCYLSGKRGRRPSYKVLEALKIALQLDSVEEVLSQDVTNEAHKEKEYVGKH</sequence>
<dbReference type="Proteomes" id="UP000058660">
    <property type="component" value="Chromosome"/>
</dbReference>
<reference evidence="3" key="1">
    <citation type="journal article" date="2015" name="PLoS ONE">
        <title>Complete Genome Sequence of Thermus aquaticus Y51MC23.</title>
        <authorList>
            <person name="Brumm P.J."/>
            <person name="Monsma S."/>
            <person name="Keough B."/>
            <person name="Jasinovica S."/>
            <person name="Ferguson E."/>
            <person name="Schoenfeld T."/>
            <person name="Lodes M."/>
            <person name="Mead D.A."/>
        </authorList>
    </citation>
    <scope>NUCLEOTIDE SEQUENCE [LARGE SCALE GENOMIC DNA]</scope>
    <source>
        <strain evidence="3">BAA-2747 / Y51MC23</strain>
    </source>
</reference>
<dbReference type="InterPro" id="IPR010982">
    <property type="entry name" value="Lambda_DNA-bd_dom_sf"/>
</dbReference>